<evidence type="ECO:0000256" key="1">
    <source>
        <dbReference type="SAM" id="Phobius"/>
    </source>
</evidence>
<name>A0A1N6W2U3_9EURY</name>
<evidence type="ECO:0000313" key="3">
    <source>
        <dbReference type="Proteomes" id="UP000186914"/>
    </source>
</evidence>
<keyword evidence="3" id="KW-1185">Reference proteome</keyword>
<dbReference type="OrthoDB" id="246303at2157"/>
<accession>A0A1N6W2U3</accession>
<dbReference type="RefSeq" id="WP_076427778.1">
    <property type="nucleotide sequence ID" value="NZ_FTNO01000001.1"/>
</dbReference>
<sequence length="66" mass="7544">MGITLTLASFWETIRWLGTTVPFFSILPTFIGILVVMKMFMADLSFELPVPAPHDGEYQFDPDDFE</sequence>
<keyword evidence="1" id="KW-0812">Transmembrane</keyword>
<dbReference type="AlphaFoldDB" id="A0A1N6W2U3"/>
<feature type="transmembrane region" description="Helical" evidence="1">
    <location>
        <begin position="14"/>
        <end position="36"/>
    </location>
</feature>
<organism evidence="2 3">
    <name type="scientific">Haladaptatus litoreus</name>
    <dbReference type="NCBI Taxonomy" id="553468"/>
    <lineage>
        <taxon>Archaea</taxon>
        <taxon>Methanobacteriati</taxon>
        <taxon>Methanobacteriota</taxon>
        <taxon>Stenosarchaea group</taxon>
        <taxon>Halobacteria</taxon>
        <taxon>Halobacteriales</taxon>
        <taxon>Haladaptataceae</taxon>
        <taxon>Haladaptatus</taxon>
    </lineage>
</organism>
<reference evidence="3" key="1">
    <citation type="submission" date="2017-01" db="EMBL/GenBank/DDBJ databases">
        <authorList>
            <person name="Varghese N."/>
            <person name="Submissions S."/>
        </authorList>
    </citation>
    <scope>NUCLEOTIDE SEQUENCE [LARGE SCALE GENOMIC DNA]</scope>
    <source>
        <strain evidence="3">CGMCC 1.7737</strain>
    </source>
</reference>
<keyword evidence="1" id="KW-0472">Membrane</keyword>
<proteinExistence type="predicted"/>
<evidence type="ECO:0000313" key="2">
    <source>
        <dbReference type="EMBL" id="SIQ84441.1"/>
    </source>
</evidence>
<dbReference type="Proteomes" id="UP000186914">
    <property type="component" value="Unassembled WGS sequence"/>
</dbReference>
<protein>
    <submittedName>
        <fullName evidence="2">Uncharacterized protein</fullName>
    </submittedName>
</protein>
<gene>
    <name evidence="2" type="ORF">SAMN05421858_0582</name>
</gene>
<dbReference type="EMBL" id="FTNO01000001">
    <property type="protein sequence ID" value="SIQ84441.1"/>
    <property type="molecule type" value="Genomic_DNA"/>
</dbReference>
<keyword evidence="1" id="KW-1133">Transmembrane helix</keyword>